<dbReference type="AlphaFoldDB" id="A0A8H7KI20"/>
<name>A0A8H7KI20_AGABI</name>
<evidence type="ECO:0000313" key="1">
    <source>
        <dbReference type="EMBL" id="KAF7776821.1"/>
    </source>
</evidence>
<dbReference type="EMBL" id="JABXXO010000006">
    <property type="protein sequence ID" value="KAF7776821.1"/>
    <property type="molecule type" value="Genomic_DNA"/>
</dbReference>
<dbReference type="Proteomes" id="UP000629468">
    <property type="component" value="Unassembled WGS sequence"/>
</dbReference>
<sequence>MYYRTLAVSGWSLTACVRIAQGCRWRQIMPIRKCQQASHFHFGNPLEAYAALSTTSAKRRVRSSTTLATMSGCMRLHHNQWPQICVS</sequence>
<accession>A0A8H7KI20</accession>
<organism evidence="1 2">
    <name type="scientific">Agaricus bisporus var. burnettii</name>
    <dbReference type="NCBI Taxonomy" id="192524"/>
    <lineage>
        <taxon>Eukaryota</taxon>
        <taxon>Fungi</taxon>
        <taxon>Dikarya</taxon>
        <taxon>Basidiomycota</taxon>
        <taxon>Agaricomycotina</taxon>
        <taxon>Agaricomycetes</taxon>
        <taxon>Agaricomycetidae</taxon>
        <taxon>Agaricales</taxon>
        <taxon>Agaricineae</taxon>
        <taxon>Agaricaceae</taxon>
        <taxon>Agaricus</taxon>
    </lineage>
</organism>
<evidence type="ECO:0000313" key="2">
    <source>
        <dbReference type="Proteomes" id="UP000629468"/>
    </source>
</evidence>
<gene>
    <name evidence="1" type="ORF">Agabi119p4_5214</name>
</gene>
<proteinExistence type="predicted"/>
<dbReference type="PROSITE" id="PS51257">
    <property type="entry name" value="PROKAR_LIPOPROTEIN"/>
    <property type="match status" value="1"/>
</dbReference>
<protein>
    <submittedName>
        <fullName evidence="1">Uncharacterized protein</fullName>
    </submittedName>
</protein>
<reference evidence="1 2" key="1">
    <citation type="journal article" name="Sci. Rep.">
        <title>Telomere-to-telomere assembled and centromere annotated genomes of the two main subspecies of the button mushroom Agaricus bisporus reveal especially polymorphic chromosome ends.</title>
        <authorList>
            <person name="Sonnenberg A.S.M."/>
            <person name="Sedaghat-Telgerd N."/>
            <person name="Lavrijssen B."/>
            <person name="Ohm R.A."/>
            <person name="Hendrickx P.M."/>
            <person name="Scholtmeijer K."/>
            <person name="Baars J.J.P."/>
            <person name="van Peer A."/>
        </authorList>
    </citation>
    <scope>NUCLEOTIDE SEQUENCE [LARGE SCALE GENOMIC DNA]</scope>
    <source>
        <strain evidence="1 2">H119_p4</strain>
    </source>
</reference>
<comment type="caution">
    <text evidence="1">The sequence shown here is derived from an EMBL/GenBank/DDBJ whole genome shotgun (WGS) entry which is preliminary data.</text>
</comment>